<sequence>MAIIFNKNDHELIDLDGRKILVRFQSEEETSNKAINSFEDIQIKLKLLSEDTKEFYFSLFDNNSKINLVKDNNKIDLENIDPKFKEILTNIYSASKDLTIVKYAKIYSFYLKQLSDWKSLKMVLLDNPKINFRKWYEIYVELNVTEEIGRHFDIIVDKLSTKRNIDVNLSWVEKQKKQFLEFLNEFFTPKFYSNLEKEWNIQTNKFVKEEISKKPNGPTFNIVDEA</sequence>
<dbReference type="RefSeq" id="WP_011265085.1">
    <property type="nucleotide sequence ID" value="NC_006908.1"/>
</dbReference>
<dbReference type="STRING" id="267748.MMOB5650"/>
<gene>
    <name evidence="1" type="ordered locus">MMOB5650</name>
</gene>
<dbReference type="Proteomes" id="UP000009072">
    <property type="component" value="Chromosome"/>
</dbReference>
<dbReference type="AlphaFoldDB" id="Q6KH79"/>
<evidence type="ECO:0000313" key="1">
    <source>
        <dbReference type="EMBL" id="AAT28051.1"/>
    </source>
</evidence>
<dbReference type="EMBL" id="AE017308">
    <property type="protein sequence ID" value="AAT28051.1"/>
    <property type="molecule type" value="Genomic_DNA"/>
</dbReference>
<name>Q6KH79_MYCM1</name>
<proteinExistence type="predicted"/>
<dbReference type="KEGG" id="mmo:MMOB5650"/>
<dbReference type="HOGENOM" id="CLU_1223643_0_0_14"/>
<organism evidence="1 2">
    <name type="scientific">Mycoplasma mobile (strain ATCC 43663 / 163K / NCTC 11711)</name>
    <name type="common">Mesomycoplasma mobile</name>
    <dbReference type="NCBI Taxonomy" id="267748"/>
    <lineage>
        <taxon>Bacteria</taxon>
        <taxon>Bacillati</taxon>
        <taxon>Mycoplasmatota</taxon>
        <taxon>Mycoplasmoidales</taxon>
        <taxon>Metamycoplasmataceae</taxon>
        <taxon>Mesomycoplasma</taxon>
    </lineage>
</organism>
<keyword evidence="2" id="KW-1185">Reference proteome</keyword>
<evidence type="ECO:0000313" key="2">
    <source>
        <dbReference type="Proteomes" id="UP000009072"/>
    </source>
</evidence>
<protein>
    <submittedName>
        <fullName evidence="1">Expressed protein</fullName>
    </submittedName>
</protein>
<accession>Q6KH79</accession>
<reference evidence="1 2" key="1">
    <citation type="journal article" date="2004" name="Genome Res.">
        <title>The complete genome and proteome of Mycoplasma mobile.</title>
        <authorList>
            <person name="Jaffe J.D."/>
            <person name="Stange-Thomann N."/>
            <person name="Smith C."/>
            <person name="DeCaprio D."/>
            <person name="Fisher S."/>
            <person name="Butler J."/>
            <person name="Calvo S."/>
            <person name="Elkins T."/>
            <person name="FitzGerald M.G."/>
            <person name="Hafez N."/>
            <person name="Kodira C.D."/>
            <person name="Major J."/>
            <person name="Wang S."/>
            <person name="Wilkinson J."/>
            <person name="Nicol R."/>
            <person name="Nusbaum C."/>
            <person name="Birren B."/>
            <person name="Berg H.C."/>
            <person name="Church G.M."/>
        </authorList>
    </citation>
    <scope>NUCLEOTIDE SEQUENCE [LARGE SCALE GENOMIC DNA]</scope>
    <source>
        <strain evidence="2">ATCC 43663 / 163K / NCTC 11711</strain>
    </source>
</reference>